<accession>K5BIM9</accession>
<dbReference type="SUPFAM" id="SSF56645">
    <property type="entry name" value="Acyl-CoA dehydrogenase NM domain-like"/>
    <property type="match status" value="1"/>
</dbReference>
<evidence type="ECO:0000256" key="2">
    <source>
        <dbReference type="ARBA" id="ARBA00009347"/>
    </source>
</evidence>
<comment type="caution">
    <text evidence="6">The sequence shown here is derived from an EMBL/GenBank/DDBJ whole genome shotgun (WGS) entry which is preliminary data.</text>
</comment>
<dbReference type="eggNOG" id="COG1960">
    <property type="taxonomic scope" value="Bacteria"/>
</dbReference>
<dbReference type="PANTHER" id="PTHR43884">
    <property type="entry name" value="ACYL-COA DEHYDROGENASE"/>
    <property type="match status" value="1"/>
</dbReference>
<dbReference type="SUPFAM" id="SSF47203">
    <property type="entry name" value="Acyl-CoA dehydrogenase C-terminal domain-like"/>
    <property type="match status" value="1"/>
</dbReference>
<dbReference type="InterPro" id="IPR002195">
    <property type="entry name" value="Dihydroorotase_CS"/>
</dbReference>
<dbReference type="InterPro" id="IPR036250">
    <property type="entry name" value="AcylCo_DH-like_C"/>
</dbReference>
<dbReference type="STRING" id="1122247.GCA_000379865_00350"/>
<sequence length="350" mass="36981">MRFVIDDDARTLIESIADFFERRGDARSIADASTGSGAADRQRWNALCELGVPVLRLPEPDGLGMGLLEASAVAERFGAVLLPEPATAALVLAPVWAAHPAGAKKLDDLCTGSLITTLSVFDSATVSPAGEVTGRIRIVDGGSGDTVALLARDEYTRGEVLVILDRSELDRSGNGLPLDPTRPVAGADLAGAEPLDILRLTPGQANRIRHEVAVLSAAELVGSMQQVLDETVEFVTNRTQFGRPIGSFQAVKHQLADVYAMTEQARALVRHAAIAVDDGAADAAELVGSVARWVPRSAIAACETAVHLHGAMGFSWEVDVHLHLRRALVARSELARFEPATNPGQLAQAG</sequence>
<keyword evidence="5" id="KW-0560">Oxidoreductase</keyword>
<comment type="similarity">
    <text evidence="2">Belongs to the acyl-CoA dehydrogenase family.</text>
</comment>
<comment type="cofactor">
    <cofactor evidence="1">
        <name>FAD</name>
        <dbReference type="ChEBI" id="CHEBI:57692"/>
    </cofactor>
</comment>
<keyword evidence="4" id="KW-0274">FAD</keyword>
<evidence type="ECO:0000256" key="5">
    <source>
        <dbReference type="ARBA" id="ARBA00023002"/>
    </source>
</evidence>
<dbReference type="PANTHER" id="PTHR43884:SF20">
    <property type="entry name" value="ACYL-COA DEHYDROGENASE FADE28"/>
    <property type="match status" value="1"/>
</dbReference>
<dbReference type="Pfam" id="PF00441">
    <property type="entry name" value="Acyl-CoA_dh_1"/>
    <property type="match status" value="1"/>
</dbReference>
<dbReference type="Gene3D" id="1.10.540.10">
    <property type="entry name" value="Acyl-CoA dehydrogenase/oxidase, N-terminal domain"/>
    <property type="match status" value="1"/>
</dbReference>
<keyword evidence="7" id="KW-1185">Reference proteome</keyword>
<dbReference type="PATRIC" id="fig|1122247.3.peg.4202"/>
<dbReference type="Gene3D" id="1.20.140.10">
    <property type="entry name" value="Butyryl-CoA Dehydrogenase, subunit A, domain 3"/>
    <property type="match status" value="1"/>
</dbReference>
<dbReference type="InterPro" id="IPR009075">
    <property type="entry name" value="AcylCo_DH/oxidase_C"/>
</dbReference>
<dbReference type="InterPro" id="IPR009100">
    <property type="entry name" value="AcylCoA_DH/oxidase_NM_dom_sf"/>
</dbReference>
<evidence type="ECO:0000313" key="6">
    <source>
        <dbReference type="EMBL" id="EKF21644.1"/>
    </source>
</evidence>
<dbReference type="InterPro" id="IPR037069">
    <property type="entry name" value="AcylCoA_DH/ox_N_sf"/>
</dbReference>
<name>K5BIM9_MYCHD</name>
<organism evidence="6 7">
    <name type="scientific">Mycolicibacterium hassiacum (strain DSM 44199 / CIP 105218 / JCM 12690 / 3849)</name>
    <name type="common">Mycobacterium hassiacum</name>
    <dbReference type="NCBI Taxonomy" id="1122247"/>
    <lineage>
        <taxon>Bacteria</taxon>
        <taxon>Bacillati</taxon>
        <taxon>Actinomycetota</taxon>
        <taxon>Actinomycetes</taxon>
        <taxon>Mycobacteriales</taxon>
        <taxon>Mycobacteriaceae</taxon>
        <taxon>Mycolicibacterium</taxon>
    </lineage>
</organism>
<evidence type="ECO:0000313" key="7">
    <source>
        <dbReference type="Proteomes" id="UP000006265"/>
    </source>
</evidence>
<reference evidence="6 7" key="1">
    <citation type="journal article" date="2012" name="J. Bacteriol.">
        <title>Genome sequence of Mycobacterium hassiacum DSM 44199, a rare source of heat-stable mycobacterial proteins.</title>
        <authorList>
            <person name="Tiago I."/>
            <person name="Maranha A."/>
            <person name="Mendes V."/>
            <person name="Alarico S."/>
            <person name="Moynihan P.J."/>
            <person name="Clarke A.J."/>
            <person name="Macedo-Ribeiro S."/>
            <person name="Pereira P.J."/>
            <person name="Empadinhas N."/>
        </authorList>
    </citation>
    <scope>NUCLEOTIDE SEQUENCE [LARGE SCALE GENOMIC DNA]</scope>
    <source>
        <strain evidence="7">DSM 44199 / CIP 105218 / JCM 12690 / 3849</strain>
    </source>
</reference>
<evidence type="ECO:0000256" key="4">
    <source>
        <dbReference type="ARBA" id="ARBA00022827"/>
    </source>
</evidence>
<proteinExistence type="inferred from homology"/>
<dbReference type="GO" id="GO:0050660">
    <property type="term" value="F:flavin adenine dinucleotide binding"/>
    <property type="evidence" value="ECO:0007669"/>
    <property type="project" value="InterPro"/>
</dbReference>
<keyword evidence="3" id="KW-0285">Flavoprotein</keyword>
<evidence type="ECO:0000256" key="3">
    <source>
        <dbReference type="ARBA" id="ARBA00022630"/>
    </source>
</evidence>
<dbReference type="Proteomes" id="UP000006265">
    <property type="component" value="Unassembled WGS sequence"/>
</dbReference>
<gene>
    <name evidence="6" type="ORF">C731_4383</name>
</gene>
<dbReference type="GO" id="GO:0003995">
    <property type="term" value="F:acyl-CoA dehydrogenase activity"/>
    <property type="evidence" value="ECO:0007669"/>
    <property type="project" value="TreeGrafter"/>
</dbReference>
<dbReference type="OrthoDB" id="8677713at2"/>
<protein>
    <submittedName>
        <fullName evidence="6">Acyl-CoA dehydrogenase, C-terminal domain protein</fullName>
    </submittedName>
</protein>
<dbReference type="GO" id="GO:0016812">
    <property type="term" value="F:hydrolase activity, acting on carbon-nitrogen (but not peptide) bonds, in cyclic amides"/>
    <property type="evidence" value="ECO:0007669"/>
    <property type="project" value="InterPro"/>
</dbReference>
<dbReference type="EMBL" id="AMRA01000123">
    <property type="protein sequence ID" value="EKF21644.1"/>
    <property type="molecule type" value="Genomic_DNA"/>
</dbReference>
<evidence type="ECO:0000256" key="1">
    <source>
        <dbReference type="ARBA" id="ARBA00001974"/>
    </source>
</evidence>
<dbReference type="PROSITE" id="PS00482">
    <property type="entry name" value="DIHYDROOROTASE_1"/>
    <property type="match status" value="1"/>
</dbReference>
<dbReference type="AlphaFoldDB" id="K5BIM9"/>